<evidence type="ECO:0000256" key="5">
    <source>
        <dbReference type="ARBA" id="ARBA00022692"/>
    </source>
</evidence>
<protein>
    <submittedName>
        <fullName evidence="14">Histidine kinase/DNA gyrase B/HSP90-like ATPase</fullName>
    </submittedName>
</protein>
<dbReference type="PANTHER" id="PTHR34220">
    <property type="entry name" value="SENSOR HISTIDINE KINASE YPDA"/>
    <property type="match status" value="1"/>
</dbReference>
<dbReference type="EMBL" id="QPJT01000048">
    <property type="protein sequence ID" value="RCX07870.1"/>
    <property type="molecule type" value="Genomic_DNA"/>
</dbReference>
<dbReference type="CDD" id="cd06225">
    <property type="entry name" value="HAMP"/>
    <property type="match status" value="1"/>
</dbReference>
<dbReference type="InterPro" id="IPR003660">
    <property type="entry name" value="HAMP_dom"/>
</dbReference>
<dbReference type="AlphaFoldDB" id="A0A369AEU4"/>
<keyword evidence="8" id="KW-0067">ATP-binding</keyword>
<dbReference type="RefSeq" id="WP_242987775.1">
    <property type="nucleotide sequence ID" value="NZ_QPJT01000048.1"/>
</dbReference>
<evidence type="ECO:0000256" key="6">
    <source>
        <dbReference type="ARBA" id="ARBA00022741"/>
    </source>
</evidence>
<dbReference type="Pfam" id="PF06580">
    <property type="entry name" value="His_kinase"/>
    <property type="match status" value="1"/>
</dbReference>
<evidence type="ECO:0000256" key="7">
    <source>
        <dbReference type="ARBA" id="ARBA00022777"/>
    </source>
</evidence>
<feature type="transmembrane region" description="Helical" evidence="12">
    <location>
        <begin position="18"/>
        <end position="40"/>
    </location>
</feature>
<evidence type="ECO:0000256" key="12">
    <source>
        <dbReference type="SAM" id="Phobius"/>
    </source>
</evidence>
<gene>
    <name evidence="14" type="ORF">DFR58_1483</name>
</gene>
<keyword evidence="9 12" id="KW-1133">Transmembrane helix</keyword>
<dbReference type="InterPro" id="IPR036890">
    <property type="entry name" value="HATPase_C_sf"/>
</dbReference>
<dbReference type="GO" id="GO:0000155">
    <property type="term" value="F:phosphorelay sensor kinase activity"/>
    <property type="evidence" value="ECO:0007669"/>
    <property type="project" value="InterPro"/>
</dbReference>
<sequence length="598" mass="68527">MNCLVSKFNDISLRTKIFIFYAAILLASLSVFAFLTIGISNRTIVEKATKNAERELALINNSLLNLAQSMEDYVRILSTDNRLQNQLERMKGNELDSLDNIEVEKTFSTVISNVTQPTTRIAAASIMSSKQKLFEIGFVDNSSIYPVFDNDTVDFIIENKTPVWIGLIKMKYKYVGNENVFAITKPIIGLDTGHILGTAILYLKETDIAAIYLNNIVNKDDKFYIVDEQNSIISTQDKNELYQKFDNERYLGEYKLQEISHNKSLIRNIGDKRALIAVQDFKKLNWKIVSVISLDEITHENKRMTQLIIVFGAICLISAFIASYLLSYTISKPILKLVNIMKEIKSGNLKLRADFNVKGEIGMLGDGFNSLMDKINILLEQIYNEQKLKRENEFKLLQSQIKPHFLYNTIETIISFIKLDLKENAVMTAKYLAGFYRVSLSKGDDIITIRDEIQLIDNYLSIQKLRYVEYLDYKLDFEEEILKYRIPKLTLQPLVENSIYHGLKQKDTKGILTIRGYCEHDLIKIEVMDDGIGMSQEQINRVLNRPSKHHKSTDFGVHSVDSRLKLLYGDQYGISIESKVQEYTKVIVRLPAVAEEGG</sequence>
<dbReference type="Pfam" id="PF00672">
    <property type="entry name" value="HAMP"/>
    <property type="match status" value="1"/>
</dbReference>
<feature type="domain" description="HAMP" evidence="13">
    <location>
        <begin position="328"/>
        <end position="380"/>
    </location>
</feature>
<evidence type="ECO:0000256" key="4">
    <source>
        <dbReference type="ARBA" id="ARBA00022679"/>
    </source>
</evidence>
<keyword evidence="4" id="KW-0808">Transferase</keyword>
<proteinExistence type="predicted"/>
<keyword evidence="6" id="KW-0547">Nucleotide-binding</keyword>
<comment type="subcellular location">
    <subcellularLocation>
        <location evidence="1">Cell membrane</location>
        <topology evidence="1">Multi-pass membrane protein</topology>
    </subcellularLocation>
</comment>
<keyword evidence="11 12" id="KW-0472">Membrane</keyword>
<dbReference type="Gene3D" id="3.30.565.10">
    <property type="entry name" value="Histidine kinase-like ATPase, C-terminal domain"/>
    <property type="match status" value="1"/>
</dbReference>
<evidence type="ECO:0000313" key="15">
    <source>
        <dbReference type="Proteomes" id="UP000253034"/>
    </source>
</evidence>
<evidence type="ECO:0000256" key="11">
    <source>
        <dbReference type="ARBA" id="ARBA00023136"/>
    </source>
</evidence>
<feature type="transmembrane region" description="Helical" evidence="12">
    <location>
        <begin position="307"/>
        <end position="326"/>
    </location>
</feature>
<dbReference type="SUPFAM" id="SSF55874">
    <property type="entry name" value="ATPase domain of HSP90 chaperone/DNA topoisomerase II/histidine kinase"/>
    <property type="match status" value="1"/>
</dbReference>
<dbReference type="GO" id="GO:0005886">
    <property type="term" value="C:plasma membrane"/>
    <property type="evidence" value="ECO:0007669"/>
    <property type="project" value="UniProtKB-SubCell"/>
</dbReference>
<dbReference type="GO" id="GO:0005524">
    <property type="term" value="F:ATP binding"/>
    <property type="evidence" value="ECO:0007669"/>
    <property type="project" value="UniProtKB-KW"/>
</dbReference>
<dbReference type="Gene3D" id="1.10.8.500">
    <property type="entry name" value="HAMP domain in histidine kinase"/>
    <property type="match status" value="1"/>
</dbReference>
<dbReference type="Proteomes" id="UP000253034">
    <property type="component" value="Unassembled WGS sequence"/>
</dbReference>
<dbReference type="PANTHER" id="PTHR34220:SF11">
    <property type="entry name" value="SENSOR PROTEIN KINASE HPTS"/>
    <property type="match status" value="1"/>
</dbReference>
<organism evidence="14 15">
    <name type="scientific">Anaerobacterium chartisolvens</name>
    <dbReference type="NCBI Taxonomy" id="1297424"/>
    <lineage>
        <taxon>Bacteria</taxon>
        <taxon>Bacillati</taxon>
        <taxon>Bacillota</taxon>
        <taxon>Clostridia</taxon>
        <taxon>Eubacteriales</taxon>
        <taxon>Oscillospiraceae</taxon>
        <taxon>Anaerobacterium</taxon>
    </lineage>
</organism>
<evidence type="ECO:0000256" key="8">
    <source>
        <dbReference type="ARBA" id="ARBA00022840"/>
    </source>
</evidence>
<keyword evidence="10" id="KW-0902">Two-component regulatory system</keyword>
<accession>A0A369AEU4</accession>
<keyword evidence="15" id="KW-1185">Reference proteome</keyword>
<dbReference type="InterPro" id="IPR003594">
    <property type="entry name" value="HATPase_dom"/>
</dbReference>
<keyword evidence="3" id="KW-0597">Phosphoprotein</keyword>
<dbReference type="SMART" id="SM00304">
    <property type="entry name" value="HAMP"/>
    <property type="match status" value="1"/>
</dbReference>
<evidence type="ECO:0000313" key="14">
    <source>
        <dbReference type="EMBL" id="RCX07870.1"/>
    </source>
</evidence>
<dbReference type="Gene3D" id="3.30.450.20">
    <property type="entry name" value="PAS domain"/>
    <property type="match status" value="1"/>
</dbReference>
<dbReference type="InterPro" id="IPR050640">
    <property type="entry name" value="Bact_2-comp_sensor_kinase"/>
</dbReference>
<evidence type="ECO:0000256" key="1">
    <source>
        <dbReference type="ARBA" id="ARBA00004651"/>
    </source>
</evidence>
<name>A0A369AEU4_9FIRM</name>
<evidence type="ECO:0000259" key="13">
    <source>
        <dbReference type="PROSITE" id="PS50885"/>
    </source>
</evidence>
<evidence type="ECO:0000256" key="2">
    <source>
        <dbReference type="ARBA" id="ARBA00022475"/>
    </source>
</evidence>
<keyword evidence="5 12" id="KW-0812">Transmembrane</keyword>
<dbReference type="PROSITE" id="PS50885">
    <property type="entry name" value="HAMP"/>
    <property type="match status" value="1"/>
</dbReference>
<dbReference type="InterPro" id="IPR010559">
    <property type="entry name" value="Sig_transdc_His_kin_internal"/>
</dbReference>
<comment type="caution">
    <text evidence="14">The sequence shown here is derived from an EMBL/GenBank/DDBJ whole genome shotgun (WGS) entry which is preliminary data.</text>
</comment>
<evidence type="ECO:0000256" key="10">
    <source>
        <dbReference type="ARBA" id="ARBA00023012"/>
    </source>
</evidence>
<keyword evidence="7 14" id="KW-0418">Kinase</keyword>
<dbReference type="Pfam" id="PF02518">
    <property type="entry name" value="HATPase_c"/>
    <property type="match status" value="1"/>
</dbReference>
<reference evidence="14 15" key="1">
    <citation type="submission" date="2018-07" db="EMBL/GenBank/DDBJ databases">
        <title>Genomic Encyclopedia of Type Strains, Phase IV (KMG-IV): sequencing the most valuable type-strain genomes for metagenomic binning, comparative biology and taxonomic classification.</title>
        <authorList>
            <person name="Goeker M."/>
        </authorList>
    </citation>
    <scope>NUCLEOTIDE SEQUENCE [LARGE SCALE GENOMIC DNA]</scope>
    <source>
        <strain evidence="14 15">DSM 27016</strain>
    </source>
</reference>
<keyword evidence="2" id="KW-1003">Cell membrane</keyword>
<evidence type="ECO:0000256" key="9">
    <source>
        <dbReference type="ARBA" id="ARBA00022989"/>
    </source>
</evidence>
<dbReference type="SUPFAM" id="SSF158472">
    <property type="entry name" value="HAMP domain-like"/>
    <property type="match status" value="1"/>
</dbReference>
<dbReference type="SMART" id="SM00387">
    <property type="entry name" value="HATPase_c"/>
    <property type="match status" value="1"/>
</dbReference>
<evidence type="ECO:0000256" key="3">
    <source>
        <dbReference type="ARBA" id="ARBA00022553"/>
    </source>
</evidence>